<evidence type="ECO:0000313" key="2">
    <source>
        <dbReference type="EMBL" id="WTP47367.1"/>
    </source>
</evidence>
<name>A0ABZ1J7Z9_9ACTN</name>
<dbReference type="InterPro" id="IPR009100">
    <property type="entry name" value="AcylCoA_DH/oxidase_NM_dom_sf"/>
</dbReference>
<dbReference type="Proteomes" id="UP001432166">
    <property type="component" value="Chromosome"/>
</dbReference>
<evidence type="ECO:0000313" key="3">
    <source>
        <dbReference type="Proteomes" id="UP001432166"/>
    </source>
</evidence>
<protein>
    <submittedName>
        <fullName evidence="2">Acyl-CoA/acyl-ACP dehydrogenase</fullName>
    </submittedName>
</protein>
<dbReference type="RefSeq" id="WP_328936597.1">
    <property type="nucleotide sequence ID" value="NZ_CP108133.1"/>
</dbReference>
<dbReference type="EMBL" id="CP108133">
    <property type="protein sequence ID" value="WTP47367.1"/>
    <property type="molecule type" value="Genomic_DNA"/>
</dbReference>
<proteinExistence type="predicted"/>
<accession>A0ABZ1J7Z9</accession>
<evidence type="ECO:0000256" key="1">
    <source>
        <dbReference type="SAM" id="MobiDB-lite"/>
    </source>
</evidence>
<reference evidence="2" key="1">
    <citation type="submission" date="2022-10" db="EMBL/GenBank/DDBJ databases">
        <title>The complete genomes of actinobacterial strains from the NBC collection.</title>
        <authorList>
            <person name="Joergensen T.S."/>
            <person name="Alvarez Arevalo M."/>
            <person name="Sterndorff E.B."/>
            <person name="Faurdal D."/>
            <person name="Vuksanovic O."/>
            <person name="Mourched A.-S."/>
            <person name="Charusanti P."/>
            <person name="Shaw S."/>
            <person name="Blin K."/>
            <person name="Weber T."/>
        </authorList>
    </citation>
    <scope>NUCLEOTIDE SEQUENCE</scope>
    <source>
        <strain evidence="2">NBC_00189</strain>
    </source>
</reference>
<dbReference type="Gene3D" id="2.40.110.10">
    <property type="entry name" value="Butyryl-CoA Dehydrogenase, subunit A, domain 2"/>
    <property type="match status" value="1"/>
</dbReference>
<feature type="region of interest" description="Disordered" evidence="1">
    <location>
        <begin position="329"/>
        <end position="358"/>
    </location>
</feature>
<sequence>MNATPPEVTDLVRSPERRTADLFAQFVEREASGVPLPGRSTAHRFAVLSALGRRDLSLARLAEGHLDAAAILHELDGSLPAEGERWGVWAARPPGPGTHATRGDQGWRISGVKPYCSGARSCTHALVTADADDGYRLFAVALDHPGAQPVEGTWPAIGMAGSDSLDMSFTDVPARAVGGVDGYVLRPGFQHGGIGVAACWLGGAHAVAAPLYGRAAAGQLNGHAAAHLGAVDMLLHTADAVLRQAGDDIDADPFDVREEARVRSLRVRALAEKVCTEVLEHVGRATGAGPLCRDERHARTVADLTVYVRQHHAETNLAELGRLAVTDSAATTDPPVTTDPAPHTTPDIPAAPAAEAAR</sequence>
<dbReference type="SUPFAM" id="SSF56645">
    <property type="entry name" value="Acyl-CoA dehydrogenase NM domain-like"/>
    <property type="match status" value="1"/>
</dbReference>
<organism evidence="2 3">
    <name type="scientific">Streptomyces tauricus</name>
    <dbReference type="NCBI Taxonomy" id="68274"/>
    <lineage>
        <taxon>Bacteria</taxon>
        <taxon>Bacillati</taxon>
        <taxon>Actinomycetota</taxon>
        <taxon>Actinomycetes</taxon>
        <taxon>Kitasatosporales</taxon>
        <taxon>Streptomycetaceae</taxon>
        <taxon>Streptomyces</taxon>
        <taxon>Streptomyces aurantiacus group</taxon>
    </lineage>
</organism>
<keyword evidence="3" id="KW-1185">Reference proteome</keyword>
<dbReference type="InterPro" id="IPR046373">
    <property type="entry name" value="Acyl-CoA_Oxase/DH_mid-dom_sf"/>
</dbReference>
<gene>
    <name evidence="2" type="ORF">OG288_02975</name>
</gene>